<reference evidence="19" key="1">
    <citation type="journal article" date="2013" name="Science">
        <title>The Amborella genome and the evolution of flowering plants.</title>
        <authorList>
            <consortium name="Amborella Genome Project"/>
        </authorList>
    </citation>
    <scope>NUCLEOTIDE SEQUENCE [LARGE SCALE GENOMIC DNA]</scope>
</reference>
<comment type="similarity">
    <text evidence="2 11">Belongs to the peptidase S8 family.</text>
</comment>
<dbReference type="FunFam" id="3.40.50.200:FF:000006">
    <property type="entry name" value="Subtilisin-like protease SBT1.5"/>
    <property type="match status" value="1"/>
</dbReference>
<dbReference type="InterPro" id="IPR000209">
    <property type="entry name" value="Peptidase_S8/S53_dom"/>
</dbReference>
<dbReference type="InterPro" id="IPR037045">
    <property type="entry name" value="S8pro/Inhibitor_I9_sf"/>
</dbReference>
<feature type="chain" id="PRO_5004808206" description="Subtilisin-like protease" evidence="13">
    <location>
        <begin position="36"/>
        <end position="780"/>
    </location>
</feature>
<dbReference type="GO" id="GO:0005576">
    <property type="term" value="C:extracellular region"/>
    <property type="evidence" value="ECO:0000318"/>
    <property type="project" value="GO_Central"/>
</dbReference>
<dbReference type="Gramene" id="ERN11298">
    <property type="protein sequence ID" value="ERN11298"/>
    <property type="gene ID" value="AMTR_s00024p00243520"/>
</dbReference>
<keyword evidence="9" id="KW-0325">Glycoprotein</keyword>
<evidence type="ECO:0000259" key="15">
    <source>
        <dbReference type="Pfam" id="PF02225"/>
    </source>
</evidence>
<dbReference type="EMBL" id="KI392710">
    <property type="protein sequence ID" value="ERN11298.1"/>
    <property type="molecule type" value="Genomic_DNA"/>
</dbReference>
<dbReference type="InterPro" id="IPR036852">
    <property type="entry name" value="Peptidase_S8/S53_dom_sf"/>
</dbReference>
<dbReference type="Proteomes" id="UP000017836">
    <property type="component" value="Unassembled WGS sequence"/>
</dbReference>
<dbReference type="STRING" id="13333.W1PTD0"/>
<proteinExistence type="inferred from homology"/>
<dbReference type="Gene3D" id="2.60.40.2310">
    <property type="match status" value="1"/>
</dbReference>
<evidence type="ECO:0000256" key="9">
    <source>
        <dbReference type="ARBA" id="ARBA00023180"/>
    </source>
</evidence>
<dbReference type="GO" id="GO:0048731">
    <property type="term" value="P:system development"/>
    <property type="evidence" value="ECO:0007669"/>
    <property type="project" value="UniProtKB-ARBA"/>
</dbReference>
<evidence type="ECO:0000256" key="12">
    <source>
        <dbReference type="SAM" id="MobiDB-lite"/>
    </source>
</evidence>
<dbReference type="Gene3D" id="3.40.50.200">
    <property type="entry name" value="Peptidase S8/S53 domain"/>
    <property type="match status" value="1"/>
</dbReference>
<keyword evidence="5 13" id="KW-0732">Signal</keyword>
<keyword evidence="19" id="KW-1185">Reference proteome</keyword>
<dbReference type="OrthoDB" id="206201at2759"/>
<dbReference type="GO" id="GO:0004252">
    <property type="term" value="F:serine-type endopeptidase activity"/>
    <property type="evidence" value="ECO:0000318"/>
    <property type="project" value="GO_Central"/>
</dbReference>
<feature type="domain" description="Subtilisin-like protease fibronectin type-III" evidence="17">
    <location>
        <begin position="677"/>
        <end position="773"/>
    </location>
</feature>
<dbReference type="Gene3D" id="3.50.30.30">
    <property type="match status" value="1"/>
</dbReference>
<feature type="active site" description="Charge relay system" evidence="10 11">
    <location>
        <position position="561"/>
    </location>
</feature>
<evidence type="ECO:0000256" key="11">
    <source>
        <dbReference type="PROSITE-ProRule" id="PRU01240"/>
    </source>
</evidence>
<dbReference type="InterPro" id="IPR003137">
    <property type="entry name" value="PA_domain"/>
</dbReference>
<feature type="signal peptide" evidence="13">
    <location>
        <begin position="1"/>
        <end position="35"/>
    </location>
</feature>
<evidence type="ECO:0008006" key="20">
    <source>
        <dbReference type="Google" id="ProtNLM"/>
    </source>
</evidence>
<sequence>MTQLHRAMAMAMALSTTTTHLLLFLSLSSLSLSSSSPLRVYIVRMSKAHMPPVFTTHDHWYASELQTTIDADANADSRLLYTYDSAFHGYAALLSPYEAEKLRSYDSVLAVYEEYVYELHTTRSPAFLGLGGYDAPVDMASLDQASEDVVIGVLDTGVWPESPSFSDAGMAVVPPKWQGACESGPDFPASACNRKLIGARSFSRGYLAAEGLGGSSNSSMESASPRDRDGHGTHTASTAAGAAVPGASLFGYARGTARGMAQRARVAVYKVCWSSGCFSSDILAGMDRAVTDGVDVLSLSLGGGAAPYYRDAIAIGAFSAAEKGVFVSCSAGNAGPDASTLANVAPWIATIGAGTLDRDFPAYVLLDNNQRFTGVSLYSGRGLKGKRLSIVYGQSSGLNSSNLCLAGTLDPKLVRGKIVLCDRGINARVEKGEVVRSAGGAGMILANTAANGEELVADSHQLPAVAVGKKAGDEIRAYVRGKSGIARATLAIRGTVLGVRPSPVVAAFSSRGPNMVTPQVLKPDVVGPGVNILAGWTGAAGPSGLAKDKRRTKFNIISGTSMSCPHISGVAALLKAAHPDWSPAAIKSALMTTAYTRDTTGSPLRDAATGGLSTPLAHGSGHVDPQNALDPGLIYDLSTSDYLDFLCSLNYSDTQVRIVSKHSNFSCPRDKVLDTGNLNYPSFSVIFRGYEKVVRYSRVLTNVGEPSSVYTVSVSAPEGVGITVKPQRLVFKGVGNKQGYTVEFASKIKTSGPMDFGWILWSNQKHKVRSPIAFSWPMSS</sequence>
<keyword evidence="7 11" id="KW-0720">Serine protease</keyword>
<dbReference type="CDD" id="cd04852">
    <property type="entry name" value="Peptidases_S8_3"/>
    <property type="match status" value="1"/>
</dbReference>
<dbReference type="AlphaFoldDB" id="W1PTD0"/>
<evidence type="ECO:0000256" key="1">
    <source>
        <dbReference type="ARBA" id="ARBA00004613"/>
    </source>
</evidence>
<name>W1PTD0_AMBTC</name>
<keyword evidence="8" id="KW-0865">Zymogen</keyword>
<protein>
    <recommendedName>
        <fullName evidence="20">Subtilisin-like protease</fullName>
    </recommendedName>
</protein>
<evidence type="ECO:0000256" key="4">
    <source>
        <dbReference type="ARBA" id="ARBA00022670"/>
    </source>
</evidence>
<feature type="active site" description="Charge relay system" evidence="10 11">
    <location>
        <position position="155"/>
    </location>
</feature>
<dbReference type="PROSITE" id="PS51892">
    <property type="entry name" value="SUBTILASE"/>
    <property type="match status" value="1"/>
</dbReference>
<keyword evidence="4 11" id="KW-0645">Protease</keyword>
<dbReference type="GO" id="GO:0006508">
    <property type="term" value="P:proteolysis"/>
    <property type="evidence" value="ECO:0007669"/>
    <property type="project" value="UniProtKB-KW"/>
</dbReference>
<dbReference type="InterPro" id="IPR010259">
    <property type="entry name" value="S8pro/Inhibitor_I9"/>
</dbReference>
<dbReference type="eggNOG" id="ENOG502QRTY">
    <property type="taxonomic scope" value="Eukaryota"/>
</dbReference>
<dbReference type="KEGG" id="atr:18439490"/>
<evidence type="ECO:0000256" key="10">
    <source>
        <dbReference type="PIRSR" id="PIRSR615500-1"/>
    </source>
</evidence>
<dbReference type="FunFam" id="3.50.30.30:FF:000005">
    <property type="entry name" value="subtilisin-like protease SBT1.5"/>
    <property type="match status" value="1"/>
</dbReference>
<feature type="domain" description="Inhibitor I9" evidence="16">
    <location>
        <begin position="40"/>
        <end position="120"/>
    </location>
</feature>
<evidence type="ECO:0000259" key="14">
    <source>
        <dbReference type="Pfam" id="PF00082"/>
    </source>
</evidence>
<dbReference type="InterPro" id="IPR041469">
    <property type="entry name" value="Subtilisin-like_FN3"/>
</dbReference>
<evidence type="ECO:0000313" key="19">
    <source>
        <dbReference type="Proteomes" id="UP000017836"/>
    </source>
</evidence>
<dbReference type="OMA" id="DWYTSQL"/>
<dbReference type="MEROPS" id="S08.112"/>
<dbReference type="Pfam" id="PF00082">
    <property type="entry name" value="Peptidase_S8"/>
    <property type="match status" value="1"/>
</dbReference>
<evidence type="ECO:0000256" key="3">
    <source>
        <dbReference type="ARBA" id="ARBA00022525"/>
    </source>
</evidence>
<dbReference type="Pfam" id="PF05922">
    <property type="entry name" value="Inhibitor_I9"/>
    <property type="match status" value="1"/>
</dbReference>
<dbReference type="InterPro" id="IPR023828">
    <property type="entry name" value="Peptidase_S8_Ser-AS"/>
</dbReference>
<evidence type="ECO:0000256" key="5">
    <source>
        <dbReference type="ARBA" id="ARBA00022729"/>
    </source>
</evidence>
<feature type="domain" description="PA" evidence="15">
    <location>
        <begin position="400"/>
        <end position="475"/>
    </location>
</feature>
<gene>
    <name evidence="18" type="ORF">AMTR_s00024p00243520</name>
</gene>
<dbReference type="PROSITE" id="PS00138">
    <property type="entry name" value="SUBTILASE_SER"/>
    <property type="match status" value="1"/>
</dbReference>
<dbReference type="SUPFAM" id="SSF52743">
    <property type="entry name" value="Subtilisin-like"/>
    <property type="match status" value="1"/>
</dbReference>
<evidence type="ECO:0000256" key="6">
    <source>
        <dbReference type="ARBA" id="ARBA00022801"/>
    </source>
</evidence>
<dbReference type="Gene3D" id="3.30.70.80">
    <property type="entry name" value="Peptidase S8 propeptide/proteinase inhibitor I9"/>
    <property type="match status" value="1"/>
</dbReference>
<accession>W1PTD0</accession>
<keyword evidence="3" id="KW-0964">Secreted</keyword>
<dbReference type="InterPro" id="IPR045051">
    <property type="entry name" value="SBT"/>
</dbReference>
<dbReference type="Pfam" id="PF02225">
    <property type="entry name" value="PA"/>
    <property type="match status" value="1"/>
</dbReference>
<comment type="subcellular location">
    <subcellularLocation>
        <location evidence="1">Secreted</location>
    </subcellularLocation>
</comment>
<evidence type="ECO:0000256" key="8">
    <source>
        <dbReference type="ARBA" id="ARBA00023145"/>
    </source>
</evidence>
<keyword evidence="6 11" id="KW-0378">Hydrolase</keyword>
<dbReference type="PRINTS" id="PR00723">
    <property type="entry name" value="SUBTILISIN"/>
</dbReference>
<dbReference type="InterPro" id="IPR015500">
    <property type="entry name" value="Peptidase_S8_subtilisin-rel"/>
</dbReference>
<evidence type="ECO:0000259" key="16">
    <source>
        <dbReference type="Pfam" id="PF05922"/>
    </source>
</evidence>
<evidence type="ECO:0000313" key="18">
    <source>
        <dbReference type="EMBL" id="ERN11298.1"/>
    </source>
</evidence>
<dbReference type="InterPro" id="IPR034197">
    <property type="entry name" value="Peptidases_S8_3"/>
</dbReference>
<evidence type="ECO:0000256" key="7">
    <source>
        <dbReference type="ARBA" id="ARBA00022825"/>
    </source>
</evidence>
<feature type="domain" description="Peptidase S8/S53" evidence="14">
    <location>
        <begin position="147"/>
        <end position="599"/>
    </location>
</feature>
<evidence type="ECO:0000256" key="13">
    <source>
        <dbReference type="SAM" id="SignalP"/>
    </source>
</evidence>
<dbReference type="PANTHER" id="PTHR10795">
    <property type="entry name" value="PROPROTEIN CONVERTASE SUBTILISIN/KEXIN"/>
    <property type="match status" value="1"/>
</dbReference>
<dbReference type="FunFam" id="2.60.40.2310:FF:000001">
    <property type="entry name" value="Subtilisin-like protease SBT1.5"/>
    <property type="match status" value="1"/>
</dbReference>
<feature type="region of interest" description="Disordered" evidence="12">
    <location>
        <begin position="213"/>
        <end position="238"/>
    </location>
</feature>
<evidence type="ECO:0000259" key="17">
    <source>
        <dbReference type="Pfam" id="PF17766"/>
    </source>
</evidence>
<dbReference type="Pfam" id="PF17766">
    <property type="entry name" value="fn3_6"/>
    <property type="match status" value="1"/>
</dbReference>
<dbReference type="HOGENOM" id="CLU_000625_4_6_1"/>
<dbReference type="CDD" id="cd02120">
    <property type="entry name" value="PA_subtilisin_like"/>
    <property type="match status" value="1"/>
</dbReference>
<feature type="active site" description="Charge relay system" evidence="10 11">
    <location>
        <position position="231"/>
    </location>
</feature>
<dbReference type="FunFam" id="3.30.70.80:FF:000003">
    <property type="entry name" value="Subtilisin-like protease SBT1.9"/>
    <property type="match status" value="1"/>
</dbReference>
<evidence type="ECO:0000256" key="2">
    <source>
        <dbReference type="ARBA" id="ARBA00011073"/>
    </source>
</evidence>
<organism evidence="18 19">
    <name type="scientific">Amborella trichopoda</name>
    <dbReference type="NCBI Taxonomy" id="13333"/>
    <lineage>
        <taxon>Eukaryota</taxon>
        <taxon>Viridiplantae</taxon>
        <taxon>Streptophyta</taxon>
        <taxon>Embryophyta</taxon>
        <taxon>Tracheophyta</taxon>
        <taxon>Spermatophyta</taxon>
        <taxon>Magnoliopsida</taxon>
        <taxon>Amborellales</taxon>
        <taxon>Amborellaceae</taxon>
        <taxon>Amborella</taxon>
    </lineage>
</organism>